<evidence type="ECO:0000313" key="3">
    <source>
        <dbReference type="Proteomes" id="UP000623419"/>
    </source>
</evidence>
<dbReference type="EMBL" id="BMKC01000002">
    <property type="protein sequence ID" value="GGA79432.1"/>
    <property type="molecule type" value="Genomic_DNA"/>
</dbReference>
<dbReference type="RefSeq" id="WP_188663228.1">
    <property type="nucleotide sequence ID" value="NZ_BMKC01000002.1"/>
</dbReference>
<comment type="caution">
    <text evidence="2">The sequence shown here is derived from an EMBL/GenBank/DDBJ whole genome shotgun (WGS) entry which is preliminary data.</text>
</comment>
<accession>A0ABQ1HIG4</accession>
<protein>
    <recommendedName>
        <fullName evidence="4">Secreted protein</fullName>
    </recommendedName>
</protein>
<organism evidence="2 3">
    <name type="scientific">Arenimonas soli</name>
    <dbReference type="NCBI Taxonomy" id="2269504"/>
    <lineage>
        <taxon>Bacteria</taxon>
        <taxon>Pseudomonadati</taxon>
        <taxon>Pseudomonadota</taxon>
        <taxon>Gammaproteobacteria</taxon>
        <taxon>Lysobacterales</taxon>
        <taxon>Lysobacteraceae</taxon>
        <taxon>Arenimonas</taxon>
    </lineage>
</organism>
<evidence type="ECO:0000256" key="1">
    <source>
        <dbReference type="SAM" id="MobiDB-lite"/>
    </source>
</evidence>
<reference evidence="3" key="1">
    <citation type="journal article" date="2019" name="Int. J. Syst. Evol. Microbiol.">
        <title>The Global Catalogue of Microorganisms (GCM) 10K type strain sequencing project: providing services to taxonomists for standard genome sequencing and annotation.</title>
        <authorList>
            <consortium name="The Broad Institute Genomics Platform"/>
            <consortium name="The Broad Institute Genome Sequencing Center for Infectious Disease"/>
            <person name="Wu L."/>
            <person name="Ma J."/>
        </authorList>
    </citation>
    <scope>NUCLEOTIDE SEQUENCE [LARGE SCALE GENOMIC DNA]</scope>
    <source>
        <strain evidence="3">CGMCC 1.15905</strain>
    </source>
</reference>
<dbReference type="Proteomes" id="UP000623419">
    <property type="component" value="Unassembled WGS sequence"/>
</dbReference>
<gene>
    <name evidence="2" type="ORF">GCM10011521_17110</name>
</gene>
<dbReference type="PROSITE" id="PS51257">
    <property type="entry name" value="PROKAR_LIPOPROTEIN"/>
    <property type="match status" value="1"/>
</dbReference>
<feature type="compositionally biased region" description="Pro residues" evidence="1">
    <location>
        <begin position="24"/>
        <end position="34"/>
    </location>
</feature>
<feature type="region of interest" description="Disordered" evidence="1">
    <location>
        <begin position="22"/>
        <end position="41"/>
    </location>
</feature>
<keyword evidence="3" id="KW-1185">Reference proteome</keyword>
<proteinExistence type="predicted"/>
<evidence type="ECO:0008006" key="4">
    <source>
        <dbReference type="Google" id="ProtNLM"/>
    </source>
</evidence>
<name>A0ABQ1HIG4_9GAMM</name>
<sequence length="79" mass="8300">MRDLTKLTFTLAAGLALCGCTDPAPTPTPDPPEPQTATAEAHTELRDAMQAPLEKAQSVEVTLHDDAAERDEALEAAGD</sequence>
<evidence type="ECO:0000313" key="2">
    <source>
        <dbReference type="EMBL" id="GGA79432.1"/>
    </source>
</evidence>